<proteinExistence type="predicted"/>
<dbReference type="Proteomes" id="UP000677228">
    <property type="component" value="Unassembled WGS sequence"/>
</dbReference>
<accession>A0A8S2IMR8</accession>
<name>A0A8S2IMR8_9BILA</name>
<organism evidence="2 3">
    <name type="scientific">Didymodactylos carnosus</name>
    <dbReference type="NCBI Taxonomy" id="1234261"/>
    <lineage>
        <taxon>Eukaryota</taxon>
        <taxon>Metazoa</taxon>
        <taxon>Spiralia</taxon>
        <taxon>Gnathifera</taxon>
        <taxon>Rotifera</taxon>
        <taxon>Eurotatoria</taxon>
        <taxon>Bdelloidea</taxon>
        <taxon>Philodinida</taxon>
        <taxon>Philodinidae</taxon>
        <taxon>Didymodactylos</taxon>
    </lineage>
</organism>
<sequence length="436" mass="50704">MALSSDIENKRKHLTFLDHVRSLSVGENHVFVEHFCNPTRTELKPLLKAFPTNKPRKHKVGPSTYYERFPELAQVATNILELYSVGADDRRRTDEVHYNGLSIKELREAVVNQLKEKYPDIQNVSLTTIRRLMLPPCQNRRAAKYYTGKIAAKRNSRSSFISPDSHFARAQTGNDQREHLRFSTSGQLFIRPHCNIMYQSTSQMHINHIENIIQDWRSIGKSVYIITSDNGPDWSNKSPGNLYNFGTLWETLHLDVLIINSYAAGDSKYTPVERTLSYLSKQLTSVVLSRKISKNTSEIHNMDNAVTQLSSYWDRKKYDTFRISCIPVLSGSVLLYDGHTKRLETLMVENYKKNKNNELLHDKFQFLMNHCKKFIEVHHSFRERCHTIMCNGENMPPDSEIQCKKGSSFLFYCQKCNYNYVHSSKADMKRHLSWVH</sequence>
<evidence type="ECO:0000313" key="3">
    <source>
        <dbReference type="Proteomes" id="UP000682733"/>
    </source>
</evidence>
<dbReference type="Proteomes" id="UP000682733">
    <property type="component" value="Unassembled WGS sequence"/>
</dbReference>
<evidence type="ECO:0008006" key="4">
    <source>
        <dbReference type="Google" id="ProtNLM"/>
    </source>
</evidence>
<evidence type="ECO:0000313" key="1">
    <source>
        <dbReference type="EMBL" id="CAF0996757.1"/>
    </source>
</evidence>
<dbReference type="EMBL" id="CAJOBA010006215">
    <property type="protein sequence ID" value="CAF3766467.1"/>
    <property type="molecule type" value="Genomic_DNA"/>
</dbReference>
<comment type="caution">
    <text evidence="2">The sequence shown here is derived from an EMBL/GenBank/DDBJ whole genome shotgun (WGS) entry which is preliminary data.</text>
</comment>
<protein>
    <recommendedName>
        <fullName evidence="4">C2H2-type domain-containing protein</fullName>
    </recommendedName>
</protein>
<gene>
    <name evidence="1" type="ORF">OVA965_LOCUS14354</name>
    <name evidence="2" type="ORF">TMI583_LOCUS14357</name>
</gene>
<evidence type="ECO:0000313" key="2">
    <source>
        <dbReference type="EMBL" id="CAF3766467.1"/>
    </source>
</evidence>
<reference evidence="2" key="1">
    <citation type="submission" date="2021-02" db="EMBL/GenBank/DDBJ databases">
        <authorList>
            <person name="Nowell W R."/>
        </authorList>
    </citation>
    <scope>NUCLEOTIDE SEQUENCE</scope>
</reference>
<dbReference type="AlphaFoldDB" id="A0A8S2IMR8"/>
<dbReference type="EMBL" id="CAJNOK010006208">
    <property type="protein sequence ID" value="CAF0996757.1"/>
    <property type="molecule type" value="Genomic_DNA"/>
</dbReference>